<dbReference type="AlphaFoldDB" id="A0A8J3D2K9"/>
<protein>
    <submittedName>
        <fullName evidence="2">Uncharacterized protein</fullName>
    </submittedName>
</protein>
<keyword evidence="1" id="KW-0812">Transmembrane</keyword>
<dbReference type="Proteomes" id="UP000598271">
    <property type="component" value="Unassembled WGS sequence"/>
</dbReference>
<feature type="transmembrane region" description="Helical" evidence="1">
    <location>
        <begin position="12"/>
        <end position="31"/>
    </location>
</feature>
<dbReference type="RefSeq" id="WP_189564826.1">
    <property type="nucleotide sequence ID" value="NZ_BMXF01000002.1"/>
</dbReference>
<name>A0A8J3D2K9_9BACT</name>
<comment type="caution">
    <text evidence="2">The sequence shown here is derived from an EMBL/GenBank/DDBJ whole genome shotgun (WGS) entry which is preliminary data.</text>
</comment>
<keyword evidence="1" id="KW-0472">Membrane</keyword>
<keyword evidence="3" id="KW-1185">Reference proteome</keyword>
<gene>
    <name evidence="2" type="ORF">GCM10007390_25440</name>
</gene>
<organism evidence="2 3">
    <name type="scientific">Persicitalea jodogahamensis</name>
    <dbReference type="NCBI Taxonomy" id="402147"/>
    <lineage>
        <taxon>Bacteria</taxon>
        <taxon>Pseudomonadati</taxon>
        <taxon>Bacteroidota</taxon>
        <taxon>Cytophagia</taxon>
        <taxon>Cytophagales</taxon>
        <taxon>Spirosomataceae</taxon>
        <taxon>Persicitalea</taxon>
    </lineage>
</organism>
<evidence type="ECO:0000256" key="1">
    <source>
        <dbReference type="SAM" id="Phobius"/>
    </source>
</evidence>
<sequence length="194" mass="21716">MAEIKIEKKPPVWPWILLGLLLLGFLVYWFALRDQDTDDRMGMEEVENTEMVTTNETGPVAEYIALLDNDTEPMGLDHEFTNEALMKLTAAAQAVADQSDYDITADLDQVREYANKIEVDPFETTHANSIRKASEILAGSLHKMQEAKFPQLANEAQSVVSAADKIDPDVLTLDQKPAVKGFFNEAASLLRRMN</sequence>
<keyword evidence="1" id="KW-1133">Transmembrane helix</keyword>
<dbReference type="EMBL" id="BMXF01000002">
    <property type="protein sequence ID" value="GHB70627.1"/>
    <property type="molecule type" value="Genomic_DNA"/>
</dbReference>
<evidence type="ECO:0000313" key="2">
    <source>
        <dbReference type="EMBL" id="GHB70627.1"/>
    </source>
</evidence>
<accession>A0A8J3D2K9</accession>
<reference evidence="2 3" key="1">
    <citation type="journal article" date="2014" name="Int. J. Syst. Evol. Microbiol.">
        <title>Complete genome sequence of Corynebacterium casei LMG S-19264T (=DSM 44701T), isolated from a smear-ripened cheese.</title>
        <authorList>
            <consortium name="US DOE Joint Genome Institute (JGI-PGF)"/>
            <person name="Walter F."/>
            <person name="Albersmeier A."/>
            <person name="Kalinowski J."/>
            <person name="Ruckert C."/>
        </authorList>
    </citation>
    <scope>NUCLEOTIDE SEQUENCE [LARGE SCALE GENOMIC DNA]</scope>
    <source>
        <strain evidence="2 3">KCTC 12866</strain>
    </source>
</reference>
<proteinExistence type="predicted"/>
<evidence type="ECO:0000313" key="3">
    <source>
        <dbReference type="Proteomes" id="UP000598271"/>
    </source>
</evidence>